<dbReference type="InterPro" id="IPR015424">
    <property type="entry name" value="PyrdxlP-dep_Trfase"/>
</dbReference>
<dbReference type="GO" id="GO:0006545">
    <property type="term" value="P:glycine biosynthetic process"/>
    <property type="evidence" value="ECO:0007669"/>
    <property type="project" value="TreeGrafter"/>
</dbReference>
<dbReference type="GO" id="GO:0006567">
    <property type="term" value="P:L-threonine catabolic process"/>
    <property type="evidence" value="ECO:0007669"/>
    <property type="project" value="TreeGrafter"/>
</dbReference>
<dbReference type="NCBIfam" id="NF041359">
    <property type="entry name" value="GntG_guanitoxin"/>
    <property type="match status" value="1"/>
</dbReference>
<organism evidence="9">
    <name type="scientific">Angiostrongylus costaricensis</name>
    <name type="common">Nematode worm</name>
    <dbReference type="NCBI Taxonomy" id="334426"/>
    <lineage>
        <taxon>Eukaryota</taxon>
        <taxon>Metazoa</taxon>
        <taxon>Ecdysozoa</taxon>
        <taxon>Nematoda</taxon>
        <taxon>Chromadorea</taxon>
        <taxon>Rhabditida</taxon>
        <taxon>Rhabditina</taxon>
        <taxon>Rhabditomorpha</taxon>
        <taxon>Strongyloidea</taxon>
        <taxon>Metastrongylidae</taxon>
        <taxon>Angiostrongylus</taxon>
    </lineage>
</organism>
<evidence type="ECO:0000313" key="9">
    <source>
        <dbReference type="WBParaSite" id="ACOC_0001233301-mRNA-1"/>
    </source>
</evidence>
<evidence type="ECO:0000259" key="6">
    <source>
        <dbReference type="Pfam" id="PF01212"/>
    </source>
</evidence>
<keyword evidence="5" id="KW-0175">Coiled coil</keyword>
<dbReference type="OrthoDB" id="10261951at2759"/>
<keyword evidence="8" id="KW-1185">Reference proteome</keyword>
<evidence type="ECO:0000256" key="2">
    <source>
        <dbReference type="ARBA" id="ARBA00006966"/>
    </source>
</evidence>
<evidence type="ECO:0000313" key="8">
    <source>
        <dbReference type="Proteomes" id="UP000267027"/>
    </source>
</evidence>
<evidence type="ECO:0000256" key="5">
    <source>
        <dbReference type="SAM" id="Coils"/>
    </source>
</evidence>
<dbReference type="Gene3D" id="3.40.640.10">
    <property type="entry name" value="Type I PLP-dependent aspartate aminotransferase-like (Major domain)"/>
    <property type="match status" value="1"/>
</dbReference>
<name>A0A0R3Q0A6_ANGCS</name>
<dbReference type="AlphaFoldDB" id="A0A0R3Q0A6"/>
<feature type="domain" description="Aromatic amino acid beta-eliminating lyase/threonine aldolase" evidence="6">
    <location>
        <begin position="45"/>
        <end position="262"/>
    </location>
</feature>
<feature type="coiled-coil region" evidence="5">
    <location>
        <begin position="14"/>
        <end position="41"/>
    </location>
</feature>
<dbReference type="FunFam" id="3.40.640.10:FF:000030">
    <property type="entry name" value="Low-specificity L-threonine aldolase"/>
    <property type="match status" value="1"/>
</dbReference>
<gene>
    <name evidence="7" type="ORF">ACOC_LOCUS12334</name>
</gene>
<dbReference type="InterPro" id="IPR015421">
    <property type="entry name" value="PyrdxlP-dep_Trfase_major"/>
</dbReference>
<dbReference type="EMBL" id="UYYA01004993">
    <property type="protein sequence ID" value="VDM63919.1"/>
    <property type="molecule type" value="Genomic_DNA"/>
</dbReference>
<dbReference type="GO" id="GO:0008732">
    <property type="term" value="F:L-allo-threonine aldolase activity"/>
    <property type="evidence" value="ECO:0007669"/>
    <property type="project" value="TreeGrafter"/>
</dbReference>
<proteinExistence type="inferred from homology"/>
<reference evidence="9" key="1">
    <citation type="submission" date="2017-02" db="UniProtKB">
        <authorList>
            <consortium name="WormBaseParasite"/>
        </authorList>
    </citation>
    <scope>IDENTIFICATION</scope>
</reference>
<protein>
    <submittedName>
        <fullName evidence="9">Beta_elim_lyase domain-containing protein</fullName>
    </submittedName>
</protein>
<dbReference type="Pfam" id="PF01212">
    <property type="entry name" value="Beta_elim_lyase"/>
    <property type="match status" value="1"/>
</dbReference>
<reference evidence="7 8" key="2">
    <citation type="submission" date="2018-11" db="EMBL/GenBank/DDBJ databases">
        <authorList>
            <consortium name="Pathogen Informatics"/>
        </authorList>
    </citation>
    <scope>NUCLEOTIDE SEQUENCE [LARGE SCALE GENOMIC DNA]</scope>
    <source>
        <strain evidence="7 8">Costa Rica</strain>
    </source>
</reference>
<accession>A0A0R3Q0A6</accession>
<dbReference type="InterPro" id="IPR023603">
    <property type="entry name" value="Low_specificity_L-TA-like"/>
</dbReference>
<dbReference type="WBParaSite" id="ACOC_0001233301-mRNA-1">
    <property type="protein sequence ID" value="ACOC_0001233301-mRNA-1"/>
    <property type="gene ID" value="ACOC_0001233301"/>
</dbReference>
<evidence type="ECO:0000313" key="7">
    <source>
        <dbReference type="EMBL" id="VDM63919.1"/>
    </source>
</evidence>
<dbReference type="STRING" id="334426.A0A0R3Q0A6"/>
<evidence type="ECO:0000256" key="1">
    <source>
        <dbReference type="ARBA" id="ARBA00001933"/>
    </source>
</evidence>
<evidence type="ECO:0000256" key="3">
    <source>
        <dbReference type="ARBA" id="ARBA00022898"/>
    </source>
</evidence>
<dbReference type="PANTHER" id="PTHR48097">
    <property type="entry name" value="L-THREONINE ALDOLASE-RELATED"/>
    <property type="match status" value="1"/>
</dbReference>
<dbReference type="PANTHER" id="PTHR48097:SF9">
    <property type="entry name" value="L-THREONINE ALDOLASE"/>
    <property type="match status" value="1"/>
</dbReference>
<comment type="cofactor">
    <cofactor evidence="1">
        <name>pyridoxal 5'-phosphate</name>
        <dbReference type="ChEBI" id="CHEBI:597326"/>
    </cofactor>
</comment>
<dbReference type="Proteomes" id="UP000267027">
    <property type="component" value="Unassembled WGS sequence"/>
</dbReference>
<keyword evidence="3" id="KW-0663">Pyridoxal phosphate</keyword>
<dbReference type="InterPro" id="IPR001597">
    <property type="entry name" value="ArAA_b-elim_lyase/Thr_aldolase"/>
</dbReference>
<dbReference type="PIRSF" id="PIRSF017617">
    <property type="entry name" value="Thr_aldolase"/>
    <property type="match status" value="1"/>
</dbReference>
<dbReference type="GO" id="GO:0005829">
    <property type="term" value="C:cytosol"/>
    <property type="evidence" value="ECO:0007669"/>
    <property type="project" value="TreeGrafter"/>
</dbReference>
<dbReference type="SUPFAM" id="SSF53383">
    <property type="entry name" value="PLP-dependent transferases"/>
    <property type="match status" value="1"/>
</dbReference>
<keyword evidence="4" id="KW-0456">Lyase</keyword>
<evidence type="ECO:0000256" key="4">
    <source>
        <dbReference type="ARBA" id="ARBA00023239"/>
    </source>
</evidence>
<comment type="similarity">
    <text evidence="2">Belongs to the threonine aldolase family.</text>
</comment>
<dbReference type="OMA" id="WHEGTES"/>
<sequence>MHAVKHLILYLQEDQEARREIAEKDRRIKDLEEMVEKLGLDREEVTLPSREMKEAMTNAVLGDDVYGEDQTINELEARCATLLGKEAGLFVVSGTMGNLLAIMAHCERGDEIIVGRYNHIYRWEQGNYAQLAGVSATTVDVENEGTMKNQDIEDSIRIKDDHMPRSRLICVENTHNYAGGRALPLEYLRSVRELASRHNLNIHLDGARIYNASVALNAKVSEIAQYADSVMMCFSKGLGAPIGSILVGSKGFIEKARRSRKVCTKYCLCFYCWA</sequence>